<gene>
    <name evidence="1" type="ORF">SDC9_173208</name>
</gene>
<dbReference type="AlphaFoldDB" id="A0A645GQ49"/>
<comment type="caution">
    <text evidence="1">The sequence shown here is derived from an EMBL/GenBank/DDBJ whole genome shotgun (WGS) entry which is preliminary data.</text>
</comment>
<organism evidence="1">
    <name type="scientific">bioreactor metagenome</name>
    <dbReference type="NCBI Taxonomy" id="1076179"/>
    <lineage>
        <taxon>unclassified sequences</taxon>
        <taxon>metagenomes</taxon>
        <taxon>ecological metagenomes</taxon>
    </lineage>
</organism>
<dbReference type="GO" id="GO:0001681">
    <property type="term" value="F:sialate O-acetylesterase activity"/>
    <property type="evidence" value="ECO:0007669"/>
    <property type="project" value="InterPro"/>
</dbReference>
<name>A0A645GQ49_9ZZZZ</name>
<accession>A0A645GQ49</accession>
<evidence type="ECO:0008006" key="2">
    <source>
        <dbReference type="Google" id="ProtNLM"/>
    </source>
</evidence>
<dbReference type="SUPFAM" id="SSF52266">
    <property type="entry name" value="SGNH hydrolase"/>
    <property type="match status" value="1"/>
</dbReference>
<protein>
    <recommendedName>
        <fullName evidence="2">Sialate O-acetylesterase domain-containing protein</fullName>
    </recommendedName>
</protein>
<sequence>MRQIPDVGMVVTADLGSENFIHPPYKTKVGERLAYWALAKTYGIKGFMYSGPIYKECQLKNGKVEVNFDFGEDGLTPENEPVIGFELVDDNGLVYPASAEIINGSSIVKVWNENVLNPTEVRYCFRNFKLGNLCNNIGLPAAPFKTIINK</sequence>
<dbReference type="EMBL" id="VSSQ01075093">
    <property type="protein sequence ID" value="MPN25793.1"/>
    <property type="molecule type" value="Genomic_DNA"/>
</dbReference>
<dbReference type="PANTHER" id="PTHR22901">
    <property type="entry name" value="SIALATE O-ACETYLESTERASE"/>
    <property type="match status" value="1"/>
</dbReference>
<dbReference type="PANTHER" id="PTHR22901:SF0">
    <property type="entry name" value="SIALATE O-ACETYLESTERASE"/>
    <property type="match status" value="1"/>
</dbReference>
<proteinExistence type="predicted"/>
<evidence type="ECO:0000313" key="1">
    <source>
        <dbReference type="EMBL" id="MPN25793.1"/>
    </source>
</evidence>
<dbReference type="GO" id="GO:0005975">
    <property type="term" value="P:carbohydrate metabolic process"/>
    <property type="evidence" value="ECO:0007669"/>
    <property type="project" value="TreeGrafter"/>
</dbReference>
<reference evidence="1" key="1">
    <citation type="submission" date="2019-08" db="EMBL/GenBank/DDBJ databases">
        <authorList>
            <person name="Kucharzyk K."/>
            <person name="Murdoch R.W."/>
            <person name="Higgins S."/>
            <person name="Loffler F."/>
        </authorList>
    </citation>
    <scope>NUCLEOTIDE SEQUENCE</scope>
</reference>
<dbReference type="InterPro" id="IPR039329">
    <property type="entry name" value="SIAE"/>
</dbReference>